<dbReference type="InterPro" id="IPR050879">
    <property type="entry name" value="Acyltransferase_3"/>
</dbReference>
<proteinExistence type="predicted"/>
<keyword evidence="1" id="KW-0472">Membrane</keyword>
<evidence type="ECO:0000313" key="4">
    <source>
        <dbReference type="Proteomes" id="UP001139447"/>
    </source>
</evidence>
<dbReference type="AlphaFoldDB" id="A0A9X1VR64"/>
<feature type="transmembrane region" description="Helical" evidence="1">
    <location>
        <begin position="332"/>
        <end position="350"/>
    </location>
</feature>
<feature type="transmembrane region" description="Helical" evidence="1">
    <location>
        <begin position="106"/>
        <end position="126"/>
    </location>
</feature>
<feature type="transmembrane region" description="Helical" evidence="1">
    <location>
        <begin position="306"/>
        <end position="326"/>
    </location>
</feature>
<comment type="caution">
    <text evidence="3">The sequence shown here is derived from an EMBL/GenBank/DDBJ whole genome shotgun (WGS) entry which is preliminary data.</text>
</comment>
<dbReference type="RefSeq" id="WP_243303515.1">
    <property type="nucleotide sequence ID" value="NZ_JALGBI010000001.1"/>
</dbReference>
<accession>A0A9X1VR64</accession>
<keyword evidence="1" id="KW-1133">Transmembrane helix</keyword>
<dbReference type="GO" id="GO:0016747">
    <property type="term" value="F:acyltransferase activity, transferring groups other than amino-acyl groups"/>
    <property type="evidence" value="ECO:0007669"/>
    <property type="project" value="InterPro"/>
</dbReference>
<protein>
    <submittedName>
        <fullName evidence="3">Acyltransferase</fullName>
    </submittedName>
</protein>
<reference evidence="3" key="1">
    <citation type="submission" date="2022-03" db="EMBL/GenBank/DDBJ databases">
        <authorList>
            <person name="Woo C.Y."/>
        </authorList>
    </citation>
    <scope>NUCLEOTIDE SEQUENCE</scope>
    <source>
        <strain evidence="3">CYS-02</strain>
    </source>
</reference>
<evidence type="ECO:0000256" key="1">
    <source>
        <dbReference type="SAM" id="Phobius"/>
    </source>
</evidence>
<feature type="transmembrane region" description="Helical" evidence="1">
    <location>
        <begin position="247"/>
        <end position="269"/>
    </location>
</feature>
<dbReference type="Pfam" id="PF01757">
    <property type="entry name" value="Acyl_transf_3"/>
    <property type="match status" value="1"/>
</dbReference>
<name>A0A9X1VR64_9BURK</name>
<dbReference type="PANTHER" id="PTHR23028">
    <property type="entry name" value="ACETYLTRANSFERASE"/>
    <property type="match status" value="1"/>
</dbReference>
<evidence type="ECO:0000259" key="2">
    <source>
        <dbReference type="Pfam" id="PF01757"/>
    </source>
</evidence>
<keyword evidence="3" id="KW-0012">Acyltransferase</keyword>
<feature type="transmembrane region" description="Helical" evidence="1">
    <location>
        <begin position="12"/>
        <end position="31"/>
    </location>
</feature>
<keyword evidence="4" id="KW-1185">Reference proteome</keyword>
<feature type="transmembrane region" description="Helical" evidence="1">
    <location>
        <begin position="214"/>
        <end position="238"/>
    </location>
</feature>
<dbReference type="EMBL" id="JALGBI010000001">
    <property type="protein sequence ID" value="MCJ0761860.1"/>
    <property type="molecule type" value="Genomic_DNA"/>
</dbReference>
<feature type="transmembrane region" description="Helical" evidence="1">
    <location>
        <begin position="183"/>
        <end position="202"/>
    </location>
</feature>
<keyword evidence="3" id="KW-0808">Transferase</keyword>
<gene>
    <name evidence="3" type="ORF">MMF98_01430</name>
</gene>
<dbReference type="InterPro" id="IPR002656">
    <property type="entry name" value="Acyl_transf_3_dom"/>
</dbReference>
<feature type="transmembrane region" description="Helical" evidence="1">
    <location>
        <begin position="275"/>
        <end position="294"/>
    </location>
</feature>
<sequence>MKQNKIEFANSLRGIAALMVMLAHLYGVFWIDRATVAMLTFSPALPTSAATPWYISLLWKVPDFSWGLLGVGIFFLVSGFVIPFSLTSLSAGKFLLGRAFRLMPTYAAGFSLTLLGAYLSTCYFSSTWDYQPHEVLVHYVPGLRDIVGTRGFDAAIWTLEIEVKFYLVCALAIAWFRRQSKLVFFLPIVLGVLAFACSFWLRSFNTGEGTLHRLMLVAIFNCQYIIFMFVGVTVNYLYQGALRDGPAYVLIACLLFLFAVVWAAGPYAWSFAQLWNYALAVPIFLLAFVFPQYLRSSRLLDFLAAISYPLYVSHAVFGFFVLRWLIDHGVRPSLSLLFVSVLSIFMAWVIHRTVEEPTHSFGRRVAKN</sequence>
<dbReference type="Proteomes" id="UP001139447">
    <property type="component" value="Unassembled WGS sequence"/>
</dbReference>
<keyword evidence="1" id="KW-0812">Transmembrane</keyword>
<organism evidence="3 4">
    <name type="scientific">Variovorax terrae</name>
    <dbReference type="NCBI Taxonomy" id="2923278"/>
    <lineage>
        <taxon>Bacteria</taxon>
        <taxon>Pseudomonadati</taxon>
        <taxon>Pseudomonadota</taxon>
        <taxon>Betaproteobacteria</taxon>
        <taxon>Burkholderiales</taxon>
        <taxon>Comamonadaceae</taxon>
        <taxon>Variovorax</taxon>
    </lineage>
</organism>
<feature type="transmembrane region" description="Helical" evidence="1">
    <location>
        <begin position="64"/>
        <end position="86"/>
    </location>
</feature>
<evidence type="ECO:0000313" key="3">
    <source>
        <dbReference type="EMBL" id="MCJ0761860.1"/>
    </source>
</evidence>
<feature type="domain" description="Acyltransferase 3" evidence="2">
    <location>
        <begin position="9"/>
        <end position="351"/>
    </location>
</feature>